<proteinExistence type="predicted"/>
<sequence>MFKPTPSLQRSVRRLALTTKQGPKDYYKGTRTGSMGRHTKYGTYKIEWNKVRTYVYPENMAEFKLTPFVATRVEIVKGNFEGHPEGPLSGEFYLSKWKSQNGEN</sequence>
<evidence type="ECO:0000313" key="2">
    <source>
        <dbReference type="Proteomes" id="UP001186974"/>
    </source>
</evidence>
<dbReference type="Proteomes" id="UP001186974">
    <property type="component" value="Unassembled WGS sequence"/>
</dbReference>
<evidence type="ECO:0000313" key="1">
    <source>
        <dbReference type="EMBL" id="KAK3058395.1"/>
    </source>
</evidence>
<organism evidence="1 2">
    <name type="scientific">Coniosporium uncinatum</name>
    <dbReference type="NCBI Taxonomy" id="93489"/>
    <lineage>
        <taxon>Eukaryota</taxon>
        <taxon>Fungi</taxon>
        <taxon>Dikarya</taxon>
        <taxon>Ascomycota</taxon>
        <taxon>Pezizomycotina</taxon>
        <taxon>Dothideomycetes</taxon>
        <taxon>Dothideomycetes incertae sedis</taxon>
        <taxon>Coniosporium</taxon>
    </lineage>
</organism>
<reference evidence="1" key="1">
    <citation type="submission" date="2024-09" db="EMBL/GenBank/DDBJ databases">
        <title>Black Yeasts Isolated from many extreme environments.</title>
        <authorList>
            <person name="Coleine C."/>
            <person name="Stajich J.E."/>
            <person name="Selbmann L."/>
        </authorList>
    </citation>
    <scope>NUCLEOTIDE SEQUENCE</scope>
    <source>
        <strain evidence="1">CCFEE 5737</strain>
    </source>
</reference>
<accession>A0ACC3CYK3</accession>
<name>A0ACC3CYK3_9PEZI</name>
<comment type="caution">
    <text evidence="1">The sequence shown here is derived from an EMBL/GenBank/DDBJ whole genome shotgun (WGS) entry which is preliminary data.</text>
</comment>
<dbReference type="EMBL" id="JAWDJW010009626">
    <property type="protein sequence ID" value="KAK3058395.1"/>
    <property type="molecule type" value="Genomic_DNA"/>
</dbReference>
<gene>
    <name evidence="1" type="ORF">LTS18_011391</name>
</gene>
<protein>
    <submittedName>
        <fullName evidence="1">Uncharacterized protein</fullName>
    </submittedName>
</protein>
<keyword evidence="2" id="KW-1185">Reference proteome</keyword>